<dbReference type="PANTHER" id="PTHR47514">
    <property type="entry name" value="TRANSKETOLASE N-TERMINAL SECTION-RELATED"/>
    <property type="match status" value="1"/>
</dbReference>
<evidence type="ECO:0000256" key="3">
    <source>
        <dbReference type="ARBA" id="ARBA00022679"/>
    </source>
</evidence>
<keyword evidence="3 7" id="KW-0808">Transferase</keyword>
<protein>
    <submittedName>
        <fullName evidence="7">Transketolase 2</fullName>
        <ecNumber evidence="7">2.2.1.1</ecNumber>
    </submittedName>
</protein>
<dbReference type="AlphaFoldDB" id="A0A1V4SXF3"/>
<dbReference type="EC" id="2.2.1.1" evidence="7"/>
<comment type="caution">
    <text evidence="7">The sequence shown here is derived from an EMBL/GenBank/DDBJ whole genome shotgun (WGS) entry which is preliminary data.</text>
</comment>
<gene>
    <name evidence="7" type="primary">tktB</name>
    <name evidence="7" type="ORF">CLTHE_13250</name>
</gene>
<dbReference type="RefSeq" id="WP_080022554.1">
    <property type="nucleotide sequence ID" value="NZ_LTAY01000035.1"/>
</dbReference>
<evidence type="ECO:0000256" key="1">
    <source>
        <dbReference type="ARBA" id="ARBA00001964"/>
    </source>
</evidence>
<feature type="domain" description="Transketolase N-terminal" evidence="6">
    <location>
        <begin position="17"/>
        <end position="258"/>
    </location>
</feature>
<name>A0A1V4SXF3_9CLOT</name>
<keyword evidence="5" id="KW-0786">Thiamine pyrophosphate</keyword>
<organism evidence="7 8">
    <name type="scientific">Clostridium thermobutyricum DSM 4928</name>
    <dbReference type="NCBI Taxonomy" id="1121339"/>
    <lineage>
        <taxon>Bacteria</taxon>
        <taxon>Bacillati</taxon>
        <taxon>Bacillota</taxon>
        <taxon>Clostridia</taxon>
        <taxon>Eubacteriales</taxon>
        <taxon>Clostridiaceae</taxon>
        <taxon>Clostridium</taxon>
    </lineage>
</organism>
<comment type="similarity">
    <text evidence="2">Belongs to the transketolase family.</text>
</comment>
<evidence type="ECO:0000256" key="2">
    <source>
        <dbReference type="ARBA" id="ARBA00007131"/>
    </source>
</evidence>
<accession>A0A1V4SXF3</accession>
<dbReference type="Proteomes" id="UP000191448">
    <property type="component" value="Unassembled WGS sequence"/>
</dbReference>
<dbReference type="GO" id="GO:0046872">
    <property type="term" value="F:metal ion binding"/>
    <property type="evidence" value="ECO:0007669"/>
    <property type="project" value="UniProtKB-KW"/>
</dbReference>
<dbReference type="OrthoDB" id="8732661at2"/>
<keyword evidence="4" id="KW-0479">Metal-binding</keyword>
<dbReference type="GO" id="GO:0004802">
    <property type="term" value="F:transketolase activity"/>
    <property type="evidence" value="ECO:0007669"/>
    <property type="project" value="UniProtKB-EC"/>
</dbReference>
<sequence length="268" mass="29598">MNKKELEIISRDLRKDIINCIYNAGSGHPGGSLSVIDIVTYLYFEKMNISVENIKDKNRDIFILSKGHAAPAQYVALAKKDFFPKEDLMSLRKTGSFLQGHPCAEKCPGVEVSTGSLGQGFSNGCGLALSKKMDSLSGNVYVILGDGEIQEGIVWETAMAGAKFKLNNLVAIIDRNRIQLDGRTKEIMEIDPLEEKWNSFGWNVVKCDGHNFDSINDAFNKLHENKPTVIIAETIKGKGVSFMEDNVAWHGVAPSEKEKDMAIAELSK</sequence>
<dbReference type="PROSITE" id="PS00801">
    <property type="entry name" value="TRANSKETOLASE_1"/>
    <property type="match status" value="1"/>
</dbReference>
<evidence type="ECO:0000313" key="7">
    <source>
        <dbReference type="EMBL" id="OPX48193.1"/>
    </source>
</evidence>
<evidence type="ECO:0000313" key="8">
    <source>
        <dbReference type="Proteomes" id="UP000191448"/>
    </source>
</evidence>
<reference evidence="7 8" key="1">
    <citation type="submission" date="2016-02" db="EMBL/GenBank/DDBJ databases">
        <title>Genome sequence of Clostridium thermobutyricum DSM 4928.</title>
        <authorList>
            <person name="Poehlein A."/>
            <person name="Daniel R."/>
        </authorList>
    </citation>
    <scope>NUCLEOTIDE SEQUENCE [LARGE SCALE GENOMIC DNA]</scope>
    <source>
        <strain evidence="7 8">DSM 4928</strain>
    </source>
</reference>
<evidence type="ECO:0000256" key="4">
    <source>
        <dbReference type="ARBA" id="ARBA00022723"/>
    </source>
</evidence>
<dbReference type="SUPFAM" id="SSF52518">
    <property type="entry name" value="Thiamin diphosphate-binding fold (THDP-binding)"/>
    <property type="match status" value="1"/>
</dbReference>
<dbReference type="Pfam" id="PF00456">
    <property type="entry name" value="Transketolase_N"/>
    <property type="match status" value="1"/>
</dbReference>
<dbReference type="InterPro" id="IPR049557">
    <property type="entry name" value="Transketolase_CS"/>
</dbReference>
<evidence type="ECO:0000256" key="5">
    <source>
        <dbReference type="ARBA" id="ARBA00023052"/>
    </source>
</evidence>
<comment type="cofactor">
    <cofactor evidence="1">
        <name>thiamine diphosphate</name>
        <dbReference type="ChEBI" id="CHEBI:58937"/>
    </cofactor>
</comment>
<dbReference type="EMBL" id="LTAY01000035">
    <property type="protein sequence ID" value="OPX48193.1"/>
    <property type="molecule type" value="Genomic_DNA"/>
</dbReference>
<dbReference type="InterPro" id="IPR029061">
    <property type="entry name" value="THDP-binding"/>
</dbReference>
<dbReference type="PANTHER" id="PTHR47514:SF1">
    <property type="entry name" value="TRANSKETOLASE N-TERMINAL SECTION-RELATED"/>
    <property type="match status" value="1"/>
</dbReference>
<dbReference type="CDD" id="cd02012">
    <property type="entry name" value="TPP_TK"/>
    <property type="match status" value="1"/>
</dbReference>
<dbReference type="Gene3D" id="3.40.50.970">
    <property type="match status" value="1"/>
</dbReference>
<dbReference type="InterPro" id="IPR005474">
    <property type="entry name" value="Transketolase_N"/>
</dbReference>
<proteinExistence type="inferred from homology"/>
<evidence type="ECO:0000259" key="6">
    <source>
        <dbReference type="Pfam" id="PF00456"/>
    </source>
</evidence>